<evidence type="ECO:0000256" key="2">
    <source>
        <dbReference type="ARBA" id="ARBA00023002"/>
    </source>
</evidence>
<dbReference type="AlphaFoldDB" id="A0A1C4WIU7"/>
<dbReference type="PRINTS" id="PR00080">
    <property type="entry name" value="SDRFAMILY"/>
</dbReference>
<dbReference type="GO" id="GO:0016491">
    <property type="term" value="F:oxidoreductase activity"/>
    <property type="evidence" value="ECO:0007669"/>
    <property type="project" value="UniProtKB-KW"/>
</dbReference>
<dbReference type="FunFam" id="3.40.50.720:FF:000084">
    <property type="entry name" value="Short-chain dehydrogenase reductase"/>
    <property type="match status" value="1"/>
</dbReference>
<dbReference type="InterPro" id="IPR020904">
    <property type="entry name" value="Sc_DH/Rdtase_CS"/>
</dbReference>
<dbReference type="PANTHER" id="PTHR43639">
    <property type="entry name" value="OXIDOREDUCTASE, SHORT-CHAIN DEHYDROGENASE/REDUCTASE FAMILY (AFU_ORTHOLOGUE AFUA_5G02870)"/>
    <property type="match status" value="1"/>
</dbReference>
<keyword evidence="4" id="KW-1185">Reference proteome</keyword>
<evidence type="ECO:0000313" key="3">
    <source>
        <dbReference type="EMBL" id="SCE96147.1"/>
    </source>
</evidence>
<keyword evidence="2" id="KW-0560">Oxidoreductase</keyword>
<dbReference type="Pfam" id="PF13561">
    <property type="entry name" value="adh_short_C2"/>
    <property type="match status" value="1"/>
</dbReference>
<dbReference type="Proteomes" id="UP000198224">
    <property type="component" value="Chromosome I"/>
</dbReference>
<dbReference type="PANTHER" id="PTHR43639:SF1">
    <property type="entry name" value="SHORT-CHAIN DEHYDROGENASE_REDUCTASE FAMILY PROTEIN"/>
    <property type="match status" value="1"/>
</dbReference>
<dbReference type="SUPFAM" id="SSF51735">
    <property type="entry name" value="NAD(P)-binding Rossmann-fold domains"/>
    <property type="match status" value="1"/>
</dbReference>
<dbReference type="Gene3D" id="3.40.50.720">
    <property type="entry name" value="NAD(P)-binding Rossmann-like Domain"/>
    <property type="match status" value="1"/>
</dbReference>
<comment type="similarity">
    <text evidence="1">Belongs to the short-chain dehydrogenases/reductases (SDR) family.</text>
</comment>
<evidence type="ECO:0000313" key="4">
    <source>
        <dbReference type="Proteomes" id="UP000198224"/>
    </source>
</evidence>
<organism evidence="3 4">
    <name type="scientific">Micromonospora chokoriensis</name>
    <dbReference type="NCBI Taxonomy" id="356851"/>
    <lineage>
        <taxon>Bacteria</taxon>
        <taxon>Bacillati</taxon>
        <taxon>Actinomycetota</taxon>
        <taxon>Actinomycetes</taxon>
        <taxon>Micromonosporales</taxon>
        <taxon>Micromonosporaceae</taxon>
        <taxon>Micromonospora</taxon>
    </lineage>
</organism>
<evidence type="ECO:0000256" key="1">
    <source>
        <dbReference type="ARBA" id="ARBA00006484"/>
    </source>
</evidence>
<dbReference type="EMBL" id="LT607409">
    <property type="protein sequence ID" value="SCE96147.1"/>
    <property type="molecule type" value="Genomic_DNA"/>
</dbReference>
<accession>A0A1C4WIU7</accession>
<proteinExistence type="inferred from homology"/>
<dbReference type="InterPro" id="IPR002347">
    <property type="entry name" value="SDR_fam"/>
</dbReference>
<dbReference type="PRINTS" id="PR00081">
    <property type="entry name" value="GDHRDH"/>
</dbReference>
<dbReference type="PROSITE" id="PS00061">
    <property type="entry name" value="ADH_SHORT"/>
    <property type="match status" value="1"/>
</dbReference>
<dbReference type="InterPro" id="IPR036291">
    <property type="entry name" value="NAD(P)-bd_dom_sf"/>
</dbReference>
<protein>
    <submittedName>
        <fullName evidence="3">NAD(P)-dependent dehydrogenase, short-chain alcohol dehydrogenase family</fullName>
    </submittedName>
</protein>
<name>A0A1C4WIU7_9ACTN</name>
<dbReference type="CDD" id="cd05233">
    <property type="entry name" value="SDR_c"/>
    <property type="match status" value="1"/>
</dbReference>
<gene>
    <name evidence="3" type="ORF">GA0070612_2528</name>
</gene>
<sequence>MPTSCVVTGGGRGIGRAVVEQLVATGMTVCVLERDADTVEWLPGHPAADRLVAVVGDAADEQVAERAAELAEHAAPLSGWVNNAAVFRDAALHTASADTVLDLIGLNLRPAVVGAAVAVRHFLARSAGGAIVNVSSHQARRPVSGALPYATAKAAVEGLTRALAVEYGRHGIRANAVALGSIATDRHTEFLAAQEPTRAQWIDAELNRLHPVGRIGKVEEVAEAVAYLLSPAASFINGVTLPVDGGRAVLGLDPEAR</sequence>
<reference evidence="4" key="1">
    <citation type="submission" date="2016-06" db="EMBL/GenBank/DDBJ databases">
        <authorList>
            <person name="Varghese N."/>
            <person name="Submissions Spin"/>
        </authorList>
    </citation>
    <scope>NUCLEOTIDE SEQUENCE [LARGE SCALE GENOMIC DNA]</scope>
    <source>
        <strain evidence="4">DSM 45160</strain>
    </source>
</reference>